<organism evidence="12 13">
    <name type="scientific">Streptococcus ferus</name>
    <dbReference type="NCBI Taxonomy" id="1345"/>
    <lineage>
        <taxon>Bacteria</taxon>
        <taxon>Bacillati</taxon>
        <taxon>Bacillota</taxon>
        <taxon>Bacilli</taxon>
        <taxon>Lactobacillales</taxon>
        <taxon>Streptococcaceae</taxon>
        <taxon>Streptococcus</taxon>
    </lineage>
</organism>
<dbReference type="Pfam" id="PF12705">
    <property type="entry name" value="PDDEXK_1"/>
    <property type="match status" value="1"/>
</dbReference>
<dbReference type="GO" id="GO:0005524">
    <property type="term" value="F:ATP binding"/>
    <property type="evidence" value="ECO:0007669"/>
    <property type="project" value="UniProtKB-UniRule"/>
</dbReference>
<dbReference type="Proteomes" id="UP000249495">
    <property type="component" value="Chromosome 1"/>
</dbReference>
<protein>
    <recommendedName>
        <fullName evidence="10">ATP-dependent helicase/deoxyribonuclease subunit B</fullName>
        <ecNumber evidence="10">3.1.-.-</ecNumber>
    </recommendedName>
    <alternativeName>
        <fullName evidence="10">ATP-dependent helicase/nuclease subunit RexB</fullName>
    </alternativeName>
</protein>
<dbReference type="SUPFAM" id="SSF52980">
    <property type="entry name" value="Restriction endonuclease-like"/>
    <property type="match status" value="1"/>
</dbReference>
<evidence type="ECO:0000256" key="1">
    <source>
        <dbReference type="ARBA" id="ARBA00022722"/>
    </source>
</evidence>
<dbReference type="InterPro" id="IPR011604">
    <property type="entry name" value="PDDEXK-like_dom_sf"/>
</dbReference>
<dbReference type="GO" id="GO:0003690">
    <property type="term" value="F:double-stranded DNA binding"/>
    <property type="evidence" value="ECO:0007669"/>
    <property type="project" value="UniProtKB-UniRule"/>
</dbReference>
<comment type="cofactor">
    <cofactor evidence="10">
        <name>Mg(2+)</name>
        <dbReference type="ChEBI" id="CHEBI:18420"/>
    </cofactor>
</comment>
<evidence type="ECO:0000256" key="7">
    <source>
        <dbReference type="ARBA" id="ARBA00022840"/>
    </source>
</evidence>
<evidence type="ECO:0000256" key="4">
    <source>
        <dbReference type="ARBA" id="ARBA00022801"/>
    </source>
</evidence>
<reference evidence="12 13" key="1">
    <citation type="submission" date="2018-06" db="EMBL/GenBank/DDBJ databases">
        <authorList>
            <consortium name="Pathogen Informatics"/>
            <person name="Doyle S."/>
        </authorList>
    </citation>
    <scope>NUCLEOTIDE SEQUENCE [LARGE SCALE GENOMIC DNA]</scope>
    <source>
        <strain evidence="12 13">NCTC12278</strain>
    </source>
</reference>
<dbReference type="GO" id="GO:0000724">
    <property type="term" value="P:double-strand break repair via homologous recombination"/>
    <property type="evidence" value="ECO:0007669"/>
    <property type="project" value="UniProtKB-UniRule"/>
</dbReference>
<accession>A0A2X3VXW7</accession>
<evidence type="ECO:0000256" key="3">
    <source>
        <dbReference type="ARBA" id="ARBA00022763"/>
    </source>
</evidence>
<keyword evidence="7 10" id="KW-0067">ATP-binding</keyword>
<dbReference type="InterPro" id="IPR014141">
    <property type="entry name" value="DNA_helicase_suRexB"/>
</dbReference>
<dbReference type="InterPro" id="IPR014017">
    <property type="entry name" value="DNA_helicase_UvrD-like_C"/>
</dbReference>
<dbReference type="EC" id="3.1.-.-" evidence="10"/>
<evidence type="ECO:0000256" key="2">
    <source>
        <dbReference type="ARBA" id="ARBA00022741"/>
    </source>
</evidence>
<evidence type="ECO:0000256" key="8">
    <source>
        <dbReference type="ARBA" id="ARBA00023125"/>
    </source>
</evidence>
<sequence>MYSGWKRINFCLDFNIFNLGVEKGLKDGFFVIIRLRLLEREQAMKLLYTGISNDLTAILSEEARQFAAAGKRVFYIAPNSLSFEKEQKVLSLIPERASFAITITRFAQLARYFSFRQAISKENIDDTGLTMLLYRLLSQFSERDLKAFGRLKQDPNFVKQLLDLYKELKTANMTAADLKDLESPEKAEDLQKIFASLEDNLQAGNYDNQSKLSFLADKLQSGQLDQALQDTVFIIDGFTRFSAEEEHLVTLLNNRCADLVIGTYVSQKAYQSNFSAGNVYQAGLDFIRHLAAKFHVKPELRESVQKSLPAFDKLSRIFEGNHDFRPSDLVLTEADKQYLTIWEVINQKEEVEQVAKAIRQKLYEGHRYKDILVLLGDVESYRLQIGKIFDKYEIPYDVARAESMSAHPLVHFMESLRRIKRYNFRPDDVMNLFKSGLYGQISQDQLDKFEQYVIYADIKGQAKFARNFTLTKQGKFDLAALNQWREALVTPLQELTAVRKQLGKNLLQKLLQFFEKVSLTENFTVLAKSGSENQLERHEEVWKTFSHILEQFHQIFGDHKMTLDELLSLLGSGMMAAQYRTVPAAVDVVAVKSYDLVEPHSKPFVFALGMTQSHFPKIAQNKTLISDQERLKINEAKEKTETHRRFDVISKENLKKNHFAALSLFNAASQELVLSLPQILNESEDSMSSYLKELVQMGVPLVEKGRHQEAAAPEDIGNYKALLSRLVTLNRSDITQELSEKEETFWTAAVRYLRRKLDKEGITIPTINAGLVSKKVSQEVMDSRFPSTEPLRLSASALETFYNNQYLYFLRYVLGLQEVETVRPDARNYGTYLHRVFELYVGDKSPDSFDQKLDRAIAKTKSEEAFRLLYADNQDSRYALEVLDDIARSTGSLLAELKQDQVKSQEAPFDFLLDQGVKVTGFIDRIDYLPEAGFGVVDYKSGKHTFDIRKFYNGLNSQLPTYLEALHHLKDMSAAPFFGAMYLHMQEPKLKLSEVNDLAQLVEKAHKELSYKGLFRQDSKAVLTGGNYQLTNSLYSEDELAVLLAHNKGLYRQAAQQIRQGTFLINPYSQDGRSVQGEQLKAITGFEADRHMAYARQLIDTPTKKKREAFLELMQGKETDNA</sequence>
<evidence type="ECO:0000256" key="9">
    <source>
        <dbReference type="ARBA" id="ARBA00023204"/>
    </source>
</evidence>
<dbReference type="InterPro" id="IPR011335">
    <property type="entry name" value="Restrct_endonuc-II-like"/>
</dbReference>
<dbReference type="Gene3D" id="3.90.320.10">
    <property type="match status" value="1"/>
</dbReference>
<comment type="miscellaneous">
    <text evidence="10">Despite having helicase-like domains, this subunit does not have helicase activity.</text>
</comment>
<keyword evidence="2 10" id="KW-0547">Nucleotide-binding</keyword>
<dbReference type="NCBIfam" id="TIGR02774">
    <property type="entry name" value="rexB_recomb"/>
    <property type="match status" value="1"/>
</dbReference>
<dbReference type="HAMAP" id="MF_01453">
    <property type="entry name" value="AddB_type2"/>
    <property type="match status" value="1"/>
</dbReference>
<feature type="domain" description="UvrD-like helicase C-terminal" evidence="11">
    <location>
        <begin position="308"/>
        <end position="587"/>
    </location>
</feature>
<keyword evidence="3 10" id="KW-0227">DNA damage</keyword>
<keyword evidence="6 10" id="KW-0269">Exonuclease</keyword>
<dbReference type="STRING" id="1123303.GCA_000372425_00210"/>
<keyword evidence="5 10" id="KW-0347">Helicase</keyword>
<gene>
    <name evidence="10 12" type="primary">rexB</name>
    <name evidence="12" type="ORF">NCTC12278_00678</name>
</gene>
<evidence type="ECO:0000256" key="10">
    <source>
        <dbReference type="HAMAP-Rule" id="MF_01453"/>
    </source>
</evidence>
<dbReference type="SUPFAM" id="SSF52540">
    <property type="entry name" value="P-loop containing nucleoside triphosphate hydrolases"/>
    <property type="match status" value="1"/>
</dbReference>
<keyword evidence="1 10" id="KW-0540">Nuclease</keyword>
<dbReference type="AlphaFoldDB" id="A0A2X3VXW7"/>
<keyword evidence="13" id="KW-1185">Reference proteome</keyword>
<dbReference type="PANTHER" id="PTHR30591:SF1">
    <property type="entry name" value="RECBCD ENZYME SUBUNIT RECC"/>
    <property type="match status" value="1"/>
</dbReference>
<evidence type="ECO:0000259" key="11">
    <source>
        <dbReference type="PROSITE" id="PS51217"/>
    </source>
</evidence>
<evidence type="ECO:0000256" key="6">
    <source>
        <dbReference type="ARBA" id="ARBA00022839"/>
    </source>
</evidence>
<comment type="similarity">
    <text evidence="10">Belongs to the helicase family. AddB/RexB type 2 subfamily.</text>
</comment>
<dbReference type="InterPro" id="IPR027417">
    <property type="entry name" value="P-loop_NTPase"/>
</dbReference>
<evidence type="ECO:0000313" key="13">
    <source>
        <dbReference type="Proteomes" id="UP000249495"/>
    </source>
</evidence>
<dbReference type="PANTHER" id="PTHR30591">
    <property type="entry name" value="RECBCD ENZYME SUBUNIT RECC"/>
    <property type="match status" value="1"/>
</dbReference>
<name>A0A2X3VXW7_9STRE</name>
<dbReference type="KEGG" id="sfer:NCTC12278_00678"/>
<keyword evidence="9 10" id="KW-0234">DNA repair</keyword>
<dbReference type="GO" id="GO:0004386">
    <property type="term" value="F:helicase activity"/>
    <property type="evidence" value="ECO:0007669"/>
    <property type="project" value="UniProtKB-KW"/>
</dbReference>
<evidence type="ECO:0000256" key="5">
    <source>
        <dbReference type="ARBA" id="ARBA00022806"/>
    </source>
</evidence>
<dbReference type="InterPro" id="IPR049035">
    <property type="entry name" value="ADDB_N"/>
</dbReference>
<comment type="function">
    <text evidence="10">The heterodimer acts as both an ATP-dependent DNA helicase and an ATP-dependent, dual-direction single-stranded exonuclease. Recognizes the chi site generating a DNA molecule suitable for the initiation of homologous recombination. This subunit has 5' -&gt; 3' nuclease activity but not helicase activity.</text>
</comment>
<dbReference type="GO" id="GO:0016817">
    <property type="term" value="F:hydrolase activity, acting on acid anhydrides"/>
    <property type="evidence" value="ECO:0007669"/>
    <property type="project" value="InterPro"/>
</dbReference>
<proteinExistence type="inferred from homology"/>
<dbReference type="PROSITE" id="PS51217">
    <property type="entry name" value="UVRD_HELICASE_CTER"/>
    <property type="match status" value="1"/>
</dbReference>
<keyword evidence="4 10" id="KW-0378">Hydrolase</keyword>
<comment type="caution">
    <text evidence="10">Lacks conserved residue(s) required for the propagation of feature annotation.</text>
</comment>
<dbReference type="Gene3D" id="3.40.50.300">
    <property type="entry name" value="P-loop containing nucleotide triphosphate hydrolases"/>
    <property type="match status" value="4"/>
</dbReference>
<keyword evidence="8 10" id="KW-0238">DNA-binding</keyword>
<comment type="subunit">
    <text evidence="10">Heterodimer of AddA and RexB.</text>
</comment>
<dbReference type="GO" id="GO:0008409">
    <property type="term" value="F:5'-3' exonuclease activity"/>
    <property type="evidence" value="ECO:0007669"/>
    <property type="project" value="UniProtKB-UniRule"/>
</dbReference>
<dbReference type="InterPro" id="IPR038726">
    <property type="entry name" value="PDDEXK_AddAB-type"/>
</dbReference>
<dbReference type="EMBL" id="LS483343">
    <property type="protein sequence ID" value="SQF39999.1"/>
    <property type="molecule type" value="Genomic_DNA"/>
</dbReference>
<evidence type="ECO:0000313" key="12">
    <source>
        <dbReference type="EMBL" id="SQF39999.1"/>
    </source>
</evidence>
<dbReference type="Pfam" id="PF21445">
    <property type="entry name" value="ADDB_N"/>
    <property type="match status" value="1"/>
</dbReference>